<proteinExistence type="inferred from homology"/>
<dbReference type="InterPro" id="IPR007009">
    <property type="entry name" value="Shq1_C"/>
</dbReference>
<dbReference type="CDD" id="cd06463">
    <property type="entry name" value="p23_like"/>
    <property type="match status" value="1"/>
</dbReference>
<organism evidence="3 4">
    <name type="scientific">Piptocephalis cylindrospora</name>
    <dbReference type="NCBI Taxonomy" id="1907219"/>
    <lineage>
        <taxon>Eukaryota</taxon>
        <taxon>Fungi</taxon>
        <taxon>Fungi incertae sedis</taxon>
        <taxon>Zoopagomycota</taxon>
        <taxon>Zoopagomycotina</taxon>
        <taxon>Zoopagomycetes</taxon>
        <taxon>Zoopagales</taxon>
        <taxon>Piptocephalidaceae</taxon>
        <taxon>Piptocephalis</taxon>
    </lineage>
</organism>
<dbReference type="GO" id="GO:0005737">
    <property type="term" value="C:cytoplasm"/>
    <property type="evidence" value="ECO:0007669"/>
    <property type="project" value="TreeGrafter"/>
</dbReference>
<dbReference type="InterPro" id="IPR008978">
    <property type="entry name" value="HSP20-like_chaperone"/>
</dbReference>
<protein>
    <submittedName>
        <fullName evidence="3">SHQ1 protein-domain-containing protein</fullName>
    </submittedName>
</protein>
<dbReference type="PANTHER" id="PTHR12967">
    <property type="entry name" value="PROTEIN SHQ1 HOMOLOG"/>
    <property type="match status" value="1"/>
</dbReference>
<dbReference type="OrthoDB" id="73639at2759"/>
<keyword evidence="4" id="KW-1185">Reference proteome</keyword>
<dbReference type="PANTHER" id="PTHR12967:SF0">
    <property type="entry name" value="PROTEIN SHQ1 HOMOLOG"/>
    <property type="match status" value="1"/>
</dbReference>
<dbReference type="Pfam" id="PF04925">
    <property type="entry name" value="SHQ1"/>
    <property type="match status" value="1"/>
</dbReference>
<comment type="similarity">
    <text evidence="1">Belongs to the SHQ1 family.</text>
</comment>
<dbReference type="Gene3D" id="2.60.40.790">
    <property type="match status" value="1"/>
</dbReference>
<dbReference type="GO" id="GO:0005654">
    <property type="term" value="C:nucleoplasm"/>
    <property type="evidence" value="ECO:0007669"/>
    <property type="project" value="TreeGrafter"/>
</dbReference>
<dbReference type="SUPFAM" id="SSF49764">
    <property type="entry name" value="HSP20-like chaperones"/>
    <property type="match status" value="1"/>
</dbReference>
<dbReference type="PROSITE" id="PS51203">
    <property type="entry name" value="CS"/>
    <property type="match status" value="1"/>
</dbReference>
<dbReference type="InterPro" id="IPR039742">
    <property type="entry name" value="Shq1"/>
</dbReference>
<gene>
    <name evidence="3" type="ORF">BJ684DRAFT_9948</name>
</gene>
<evidence type="ECO:0000313" key="4">
    <source>
        <dbReference type="Proteomes" id="UP000267251"/>
    </source>
</evidence>
<dbReference type="EMBL" id="KZ988004">
    <property type="protein sequence ID" value="RKP13508.1"/>
    <property type="molecule type" value="Genomic_DNA"/>
</dbReference>
<dbReference type="Pfam" id="PF21413">
    <property type="entry name" value="SHQ1-like_CS"/>
    <property type="match status" value="1"/>
</dbReference>
<feature type="domain" description="CS" evidence="2">
    <location>
        <begin position="1"/>
        <end position="89"/>
    </location>
</feature>
<evidence type="ECO:0000259" key="2">
    <source>
        <dbReference type="PROSITE" id="PS51203"/>
    </source>
</evidence>
<dbReference type="InterPro" id="IPR048696">
    <property type="entry name" value="SHQ1-like_CS"/>
</dbReference>
<dbReference type="InterPro" id="IPR007052">
    <property type="entry name" value="CS_dom"/>
</dbReference>
<reference evidence="4" key="1">
    <citation type="journal article" date="2018" name="Nat. Microbiol.">
        <title>Leveraging single-cell genomics to expand the fungal tree of life.</title>
        <authorList>
            <person name="Ahrendt S.R."/>
            <person name="Quandt C.A."/>
            <person name="Ciobanu D."/>
            <person name="Clum A."/>
            <person name="Salamov A."/>
            <person name="Andreopoulos B."/>
            <person name="Cheng J.F."/>
            <person name="Woyke T."/>
            <person name="Pelin A."/>
            <person name="Henrissat B."/>
            <person name="Reynolds N.K."/>
            <person name="Benny G.L."/>
            <person name="Smith M.E."/>
            <person name="James T.Y."/>
            <person name="Grigoriev I.V."/>
        </authorList>
    </citation>
    <scope>NUCLEOTIDE SEQUENCE [LARGE SCALE GENOMIC DNA]</scope>
</reference>
<sequence length="317" mass="36404">MITPKFSVDQDQEFVKVEIHAPHIRATDVELYIEGDEFKFHLAPYFLRLHLPGRVVEDDRATSSYDVAAGIITCKLPKETPGETFEGLDMLTTLLARRVERPQGPLIEVLEEDGGEDMKHESMDEKGDPAFSEAKEFDWQLPQNLPEEPLTEALGGVKYGFNRAYSGYFLHWRERSVDEVCEILDPEITALSDRVEQRETMENGKFDEDYYIADMVNAEDYAHVLQYRTGWWKALRDIQRKASSALTLSSKDQEMMLQLPRKEYLLDDEKTIYLGLVDLLFAYSYDHRVNEGEPTVESAWLISKLSASISGFMVRVG</sequence>
<evidence type="ECO:0000256" key="1">
    <source>
        <dbReference type="ARBA" id="ARBA00005607"/>
    </source>
</evidence>
<evidence type="ECO:0000313" key="3">
    <source>
        <dbReference type="EMBL" id="RKP13508.1"/>
    </source>
</evidence>
<accession>A0A4P9Y3I4</accession>
<name>A0A4P9Y3I4_9FUNG</name>
<dbReference type="GO" id="GO:0051082">
    <property type="term" value="F:unfolded protein binding"/>
    <property type="evidence" value="ECO:0007669"/>
    <property type="project" value="TreeGrafter"/>
</dbReference>
<dbReference type="Proteomes" id="UP000267251">
    <property type="component" value="Unassembled WGS sequence"/>
</dbReference>
<dbReference type="AlphaFoldDB" id="A0A4P9Y3I4"/>
<dbReference type="GO" id="GO:0000493">
    <property type="term" value="P:box H/ACA snoRNP assembly"/>
    <property type="evidence" value="ECO:0007669"/>
    <property type="project" value="InterPro"/>
</dbReference>